<organism evidence="7 8">
    <name type="scientific">Streptomyces solicavernae</name>
    <dbReference type="NCBI Taxonomy" id="3043614"/>
    <lineage>
        <taxon>Bacteria</taxon>
        <taxon>Bacillati</taxon>
        <taxon>Actinomycetota</taxon>
        <taxon>Actinomycetes</taxon>
        <taxon>Kitasatosporales</taxon>
        <taxon>Streptomycetaceae</taxon>
        <taxon>Streptomyces</taxon>
    </lineage>
</organism>
<accession>A0ABT6RTM8</accession>
<evidence type="ECO:0000256" key="3">
    <source>
        <dbReference type="ARBA" id="ARBA00023027"/>
    </source>
</evidence>
<dbReference type="PANTHER" id="PTHR10996">
    <property type="entry name" value="2-HYDROXYACID DEHYDROGENASE-RELATED"/>
    <property type="match status" value="1"/>
</dbReference>
<dbReference type="SUPFAM" id="SSF52283">
    <property type="entry name" value="Formate/glycerate dehydrogenase catalytic domain-like"/>
    <property type="match status" value="1"/>
</dbReference>
<evidence type="ECO:0000313" key="7">
    <source>
        <dbReference type="EMBL" id="MDI3387730.1"/>
    </source>
</evidence>
<dbReference type="Gene3D" id="3.40.50.720">
    <property type="entry name" value="NAD(P)-binding Rossmann-like Domain"/>
    <property type="match status" value="2"/>
</dbReference>
<dbReference type="EMBL" id="JASCIR010000012">
    <property type="protein sequence ID" value="MDI3387730.1"/>
    <property type="molecule type" value="Genomic_DNA"/>
</dbReference>
<evidence type="ECO:0000259" key="5">
    <source>
        <dbReference type="Pfam" id="PF00389"/>
    </source>
</evidence>
<dbReference type="Pfam" id="PF02826">
    <property type="entry name" value="2-Hacid_dh_C"/>
    <property type="match status" value="1"/>
</dbReference>
<evidence type="ECO:0000256" key="4">
    <source>
        <dbReference type="RuleBase" id="RU003719"/>
    </source>
</evidence>
<dbReference type="Pfam" id="PF00389">
    <property type="entry name" value="2-Hacid_dh"/>
    <property type="match status" value="1"/>
</dbReference>
<proteinExistence type="inferred from homology"/>
<feature type="domain" description="D-isomer specific 2-hydroxyacid dehydrogenase catalytic" evidence="5">
    <location>
        <begin position="16"/>
        <end position="329"/>
    </location>
</feature>
<protein>
    <submittedName>
        <fullName evidence="7">2-hydroxyacid dehydrogenase</fullName>
    </submittedName>
</protein>
<dbReference type="PANTHER" id="PTHR10996:SF178">
    <property type="entry name" value="2-HYDROXYACID DEHYDROGENASE YGL185C-RELATED"/>
    <property type="match status" value="1"/>
</dbReference>
<dbReference type="InterPro" id="IPR006139">
    <property type="entry name" value="D-isomer_2_OHA_DH_cat_dom"/>
</dbReference>
<evidence type="ECO:0000256" key="2">
    <source>
        <dbReference type="ARBA" id="ARBA00023002"/>
    </source>
</evidence>
<comment type="similarity">
    <text evidence="1 4">Belongs to the D-isomer specific 2-hydroxyacid dehydrogenase family.</text>
</comment>
<comment type="caution">
    <text evidence="7">The sequence shown here is derived from an EMBL/GenBank/DDBJ whole genome shotgun (WGS) entry which is preliminary data.</text>
</comment>
<dbReference type="RefSeq" id="WP_282514078.1">
    <property type="nucleotide sequence ID" value="NZ_JASCIR010000012.1"/>
</dbReference>
<dbReference type="Proteomes" id="UP001224661">
    <property type="component" value="Unassembled WGS sequence"/>
</dbReference>
<keyword evidence="8" id="KW-1185">Reference proteome</keyword>
<name>A0ABT6RTM8_9ACTN</name>
<dbReference type="PROSITE" id="PS00671">
    <property type="entry name" value="D_2_HYDROXYACID_DH_3"/>
    <property type="match status" value="1"/>
</dbReference>
<reference evidence="7 8" key="1">
    <citation type="submission" date="2023-05" db="EMBL/GenBank/DDBJ databases">
        <title>Draft genome sequence of Streptomyces sp. B-S-A8 isolated from a cave soil in Thailand.</title>
        <authorList>
            <person name="Chamroensaksri N."/>
            <person name="Muangham S."/>
        </authorList>
    </citation>
    <scope>NUCLEOTIDE SEQUENCE [LARGE SCALE GENOMIC DNA]</scope>
    <source>
        <strain evidence="7 8">B-S-A8</strain>
    </source>
</reference>
<keyword evidence="2 4" id="KW-0560">Oxidoreductase</keyword>
<gene>
    <name evidence="7" type="ORF">QIS99_16205</name>
</gene>
<evidence type="ECO:0000256" key="1">
    <source>
        <dbReference type="ARBA" id="ARBA00005854"/>
    </source>
</evidence>
<dbReference type="InterPro" id="IPR050223">
    <property type="entry name" value="D-isomer_2-hydroxyacid_DH"/>
</dbReference>
<feature type="domain" description="D-isomer specific 2-hydroxyacid dehydrogenase NAD-binding" evidence="6">
    <location>
        <begin position="111"/>
        <end position="297"/>
    </location>
</feature>
<evidence type="ECO:0000259" key="6">
    <source>
        <dbReference type="Pfam" id="PF02826"/>
    </source>
</evidence>
<dbReference type="SUPFAM" id="SSF51735">
    <property type="entry name" value="NAD(P)-binding Rossmann-fold domains"/>
    <property type="match status" value="1"/>
</dbReference>
<evidence type="ECO:0000313" key="8">
    <source>
        <dbReference type="Proteomes" id="UP001224661"/>
    </source>
</evidence>
<sequence>MNTRALRVVMADASIKPQRERLEAQLPEGTVTDWPDPRDPAAVEAAVADADVLVSGQCPAPIATAGKRLRLVHAAGAGTDRIDVAALPPGTVVANTHHHEESIAEYAVASAVLLHRGFLAQDAALRRDTWDSPAYDPTAAWRDSLAGSTVGFVGFGHIGRTAWQRFAAFGTRGIAVTGSGSTDAAAEGLAWAGRTDTRLPALLAESDTVVVSAPHTPATTGLIGAAALARMKPTAVLVNVGRGPVVDQHALHDALRERTIGAAAIDVWYQYPAAGHHGAPAAHPFHALDNVLMTPHSSALTRQTFQRRADDIAANIRRLAAGEQLQRVVTVTPA</sequence>
<dbReference type="InterPro" id="IPR006140">
    <property type="entry name" value="D-isomer_DH_NAD-bd"/>
</dbReference>
<dbReference type="InterPro" id="IPR036291">
    <property type="entry name" value="NAD(P)-bd_dom_sf"/>
</dbReference>
<dbReference type="InterPro" id="IPR029753">
    <property type="entry name" value="D-isomer_DH_CS"/>
</dbReference>
<dbReference type="CDD" id="cd12165">
    <property type="entry name" value="2-Hacid_dh_6"/>
    <property type="match status" value="1"/>
</dbReference>
<keyword evidence="3" id="KW-0520">NAD</keyword>